<dbReference type="Pfam" id="PF04101">
    <property type="entry name" value="Glyco_tran_28_C"/>
    <property type="match status" value="1"/>
</dbReference>
<dbReference type="SUPFAM" id="SSF53756">
    <property type="entry name" value="UDP-Glycosyltransferase/glycogen phosphorylase"/>
    <property type="match status" value="1"/>
</dbReference>
<dbReference type="Proteomes" id="UP000051096">
    <property type="component" value="Unassembled WGS sequence"/>
</dbReference>
<dbReference type="GO" id="GO:0016758">
    <property type="term" value="F:hexosyltransferase activity"/>
    <property type="evidence" value="ECO:0007669"/>
    <property type="project" value="InterPro"/>
</dbReference>
<evidence type="ECO:0000313" key="5">
    <source>
        <dbReference type="EMBL" id="KPK73724.1"/>
    </source>
</evidence>
<evidence type="ECO:0000256" key="1">
    <source>
        <dbReference type="ARBA" id="ARBA00022676"/>
    </source>
</evidence>
<gene>
    <name evidence="5" type="ORF">AMJ87_00960</name>
</gene>
<dbReference type="PANTHER" id="PTHR21015">
    <property type="entry name" value="UDP-N-ACETYLGLUCOSAMINE--N-ACETYLMURAMYL-(PENTAPEPTIDE) PYROPHOSPHORYL-UNDECAPRENOL N-ACETYLGLUCOSAMINE TRANSFERASE 1"/>
    <property type="match status" value="1"/>
</dbReference>
<evidence type="ECO:0000313" key="6">
    <source>
        <dbReference type="Proteomes" id="UP000051096"/>
    </source>
</evidence>
<dbReference type="GO" id="GO:0005975">
    <property type="term" value="P:carbohydrate metabolic process"/>
    <property type="evidence" value="ECO:0007669"/>
    <property type="project" value="InterPro"/>
</dbReference>
<evidence type="ECO:0000259" key="3">
    <source>
        <dbReference type="Pfam" id="PF03033"/>
    </source>
</evidence>
<protein>
    <recommendedName>
        <fullName evidence="7">Undecaprenyl-PP-MurNAc-pentapeptide-UDPGlcNAc GlcNAc transferase</fullName>
    </recommendedName>
</protein>
<organism evidence="5 6">
    <name type="scientific">candidate division WOR_3 bacterium SM23_60</name>
    <dbReference type="NCBI Taxonomy" id="1703780"/>
    <lineage>
        <taxon>Bacteria</taxon>
        <taxon>Bacteria division WOR-3</taxon>
    </lineage>
</organism>
<sequence length="345" mass="38759">MSGIQKTVVISGIGTGGHYFPALVVALELVKRKKDVIFLVRRAYAEEEIAQMHGLCTVAINPQPFYGRSFFNKLFSTISLIRAVLDIRKVTKHAVAVAFGGFGALPLVVSCMINRSPFFLFEPNRIPGRATRLFSTRAKKILLGMPLATPLKGNTMITGIPLRRGLKKLISQQRKMSLQKRVLFIGGSQGARMLNRLALQIQSVLPQDYRIVIISGRRDYEWVNAQRNGRTTVIPFTLSPWEEITQASVVISRAGALAGYEILALSTPAIFVPFPFAIDRHQYYNAEYFSRIADSVVIEEKNVTTDALVEFIRKTEHRKIRRKPEIIMNAEERIADVIVQEGCVR</sequence>
<dbReference type="PANTHER" id="PTHR21015:SF22">
    <property type="entry name" value="GLYCOSYLTRANSFERASE"/>
    <property type="match status" value="1"/>
</dbReference>
<proteinExistence type="predicted"/>
<evidence type="ECO:0008006" key="7">
    <source>
        <dbReference type="Google" id="ProtNLM"/>
    </source>
</evidence>
<dbReference type="Pfam" id="PF03033">
    <property type="entry name" value="Glyco_transf_28"/>
    <property type="match status" value="1"/>
</dbReference>
<feature type="domain" description="Glycosyl transferase family 28 C-terminal" evidence="4">
    <location>
        <begin position="182"/>
        <end position="338"/>
    </location>
</feature>
<dbReference type="InterPro" id="IPR004276">
    <property type="entry name" value="GlycoTrans_28_N"/>
</dbReference>
<accession>A0A0S8GPE5</accession>
<keyword evidence="2" id="KW-0808">Transferase</keyword>
<dbReference type="EMBL" id="LJUO01000004">
    <property type="protein sequence ID" value="KPK73724.1"/>
    <property type="molecule type" value="Genomic_DNA"/>
</dbReference>
<feature type="domain" description="Glycosyltransferase family 28 N-terminal" evidence="3">
    <location>
        <begin position="8"/>
        <end position="142"/>
    </location>
</feature>
<evidence type="ECO:0000259" key="4">
    <source>
        <dbReference type="Pfam" id="PF04101"/>
    </source>
</evidence>
<name>A0A0S8GPE5_UNCW3</name>
<dbReference type="InterPro" id="IPR007235">
    <property type="entry name" value="Glyco_trans_28_C"/>
</dbReference>
<dbReference type="Gene3D" id="3.40.50.2000">
    <property type="entry name" value="Glycogen Phosphorylase B"/>
    <property type="match status" value="2"/>
</dbReference>
<reference evidence="5 6" key="1">
    <citation type="journal article" date="2015" name="Microbiome">
        <title>Genomic resolution of linkages in carbon, nitrogen, and sulfur cycling among widespread estuary sediment bacteria.</title>
        <authorList>
            <person name="Baker B.J."/>
            <person name="Lazar C.S."/>
            <person name="Teske A.P."/>
            <person name="Dick G.J."/>
        </authorList>
    </citation>
    <scope>NUCLEOTIDE SEQUENCE [LARGE SCALE GENOMIC DNA]</scope>
    <source>
        <strain evidence="5">SM23_60</strain>
    </source>
</reference>
<evidence type="ECO:0000256" key="2">
    <source>
        <dbReference type="ARBA" id="ARBA00022679"/>
    </source>
</evidence>
<dbReference type="CDD" id="cd03785">
    <property type="entry name" value="GT28_MurG"/>
    <property type="match status" value="1"/>
</dbReference>
<dbReference type="GO" id="GO:1901137">
    <property type="term" value="P:carbohydrate derivative biosynthetic process"/>
    <property type="evidence" value="ECO:0007669"/>
    <property type="project" value="UniProtKB-ARBA"/>
</dbReference>
<keyword evidence="1" id="KW-0328">Glycosyltransferase</keyword>
<comment type="caution">
    <text evidence="5">The sequence shown here is derived from an EMBL/GenBank/DDBJ whole genome shotgun (WGS) entry which is preliminary data.</text>
</comment>
<dbReference type="AlphaFoldDB" id="A0A0S8GPE5"/>